<keyword evidence="4" id="KW-1185">Reference proteome</keyword>
<evidence type="ECO:0000259" key="2">
    <source>
        <dbReference type="Pfam" id="PF04717"/>
    </source>
</evidence>
<protein>
    <submittedName>
        <fullName evidence="3">Type IV secretion protein Rhs</fullName>
    </submittedName>
</protein>
<feature type="compositionally biased region" description="Low complexity" evidence="1">
    <location>
        <begin position="15"/>
        <end position="25"/>
    </location>
</feature>
<accession>A0A371PUS4</accession>
<dbReference type="SUPFAM" id="SSF69255">
    <property type="entry name" value="gp5 N-terminal domain-like"/>
    <property type="match status" value="1"/>
</dbReference>
<dbReference type="InterPro" id="IPR047702">
    <property type="entry name" value="VgrG-rel"/>
</dbReference>
<dbReference type="InterPro" id="IPR037026">
    <property type="entry name" value="Vgr_OB-fold_dom_sf"/>
</dbReference>
<proteinExistence type="predicted"/>
<name>A0A371PUS4_STRIH</name>
<dbReference type="AlphaFoldDB" id="A0A371PUS4"/>
<organism evidence="3 4">
    <name type="scientific">Streptomyces inhibens</name>
    <dbReference type="NCBI Taxonomy" id="2293571"/>
    <lineage>
        <taxon>Bacteria</taxon>
        <taxon>Bacillati</taxon>
        <taxon>Actinomycetota</taxon>
        <taxon>Actinomycetes</taxon>
        <taxon>Kitasatosporales</taxon>
        <taxon>Streptomycetaceae</taxon>
        <taxon>Streptomyces</taxon>
    </lineage>
</organism>
<dbReference type="OrthoDB" id="1907165at2"/>
<dbReference type="Proteomes" id="UP000262477">
    <property type="component" value="Unassembled WGS sequence"/>
</dbReference>
<gene>
    <name evidence="3" type="ORF">DY245_33310</name>
</gene>
<feature type="compositionally biased region" description="Basic residues" evidence="1">
    <location>
        <begin position="1"/>
        <end position="14"/>
    </location>
</feature>
<evidence type="ECO:0000256" key="1">
    <source>
        <dbReference type="SAM" id="MobiDB-lite"/>
    </source>
</evidence>
<dbReference type="Pfam" id="PF04717">
    <property type="entry name" value="Phage_base_V"/>
    <property type="match status" value="1"/>
</dbReference>
<comment type="caution">
    <text evidence="3">The sequence shown here is derived from an EMBL/GenBank/DDBJ whole genome shotgun (WGS) entry which is preliminary data.</text>
</comment>
<dbReference type="Gene3D" id="2.40.50.230">
    <property type="entry name" value="Gp5 N-terminal domain"/>
    <property type="match status" value="1"/>
</dbReference>
<evidence type="ECO:0000313" key="3">
    <source>
        <dbReference type="EMBL" id="REK86228.1"/>
    </source>
</evidence>
<dbReference type="InterPro" id="IPR006531">
    <property type="entry name" value="Gp5/Vgr_OB"/>
</dbReference>
<dbReference type="SUPFAM" id="SSF69279">
    <property type="entry name" value="Phage tail proteins"/>
    <property type="match status" value="1"/>
</dbReference>
<feature type="domain" description="Gp5/Type VI secretion system Vgr protein OB-fold" evidence="2">
    <location>
        <begin position="411"/>
        <end position="485"/>
    </location>
</feature>
<feature type="region of interest" description="Disordered" evidence="1">
    <location>
        <begin position="1"/>
        <end position="32"/>
    </location>
</feature>
<sequence>MARHRPRQRPRRPTGRPAGDGAGPADARRAGPGGCAMTVRAYAAEPVVSFGGTPLQQAWHERLVNAVVESATHLPSTAELRFSDPDHQLLSAARIAVGRAVTVAVAAERRRARATVFDGEVTALEAEVDAAGSFTVVRATDRGHRLMRGRRVAAYVNRTVAEIAAEAAARHGLRTGRIEAETARVPHLAQPNLTDWELLAHLADQRGLHLAVEGSELTMRRLRPASEAPAPSTGADRSPFVLQYRENLLSLRASVSSVGQVGAVEVRGWDEGAKAPVVAKASATDSVRVRIGASPGELGRAFGGKGGELLVAGRPYTTAPEVGAAANALAADAAAAVAGLEATVAGTPQLRAGCPVTVSGTGEPFAGRYTTTACRHTFDGEHGYLTQVRVGALPPPVVPHPPPLCGMGVAVGIVTDTKEPGRGQRGAVRLQLPWLSQDYVTDWVRTVQWGGAGGGGVVSPEVGDEVLIGFEHGRLDRPYVLGGLYNGKDAPTDHGLPLVDANTGRANRCSVSSRSGDRLELLSAAKGPQGVRLTSGDGKLSAHLDRKDTAITLEAGEPGKGLKVSLDAPERKITIDAGADGEVVISAGKVTLRAGGESITLDSGGTLTIGGTTTKITGNPVDIN</sequence>
<evidence type="ECO:0000313" key="4">
    <source>
        <dbReference type="Proteomes" id="UP000262477"/>
    </source>
</evidence>
<reference evidence="3 4" key="1">
    <citation type="submission" date="2018-08" db="EMBL/GenBank/DDBJ databases">
        <title>Streptomyces NEAU-D10 sp. nov., a novel Actinomycete isolated from soil.</title>
        <authorList>
            <person name="Jin L."/>
        </authorList>
    </citation>
    <scope>NUCLEOTIDE SEQUENCE [LARGE SCALE GENOMIC DNA]</scope>
    <source>
        <strain evidence="3 4">NEAU-D10</strain>
    </source>
</reference>
<dbReference type="NCBIfam" id="NF033848">
    <property type="entry name" value="VgrG_rel"/>
    <property type="match status" value="1"/>
</dbReference>
<dbReference type="EMBL" id="QUAC01000310">
    <property type="protein sequence ID" value="REK86228.1"/>
    <property type="molecule type" value="Genomic_DNA"/>
</dbReference>